<evidence type="ECO:0000313" key="2">
    <source>
        <dbReference type="EMBL" id="KKS57578.1"/>
    </source>
</evidence>
<dbReference type="EMBL" id="LCDO01000001">
    <property type="protein sequence ID" value="KKS57578.1"/>
    <property type="molecule type" value="Genomic_DNA"/>
</dbReference>
<evidence type="ECO:0000313" key="3">
    <source>
        <dbReference type="Proteomes" id="UP000034837"/>
    </source>
</evidence>
<organism evidence="2 3">
    <name type="scientific">Candidatus Magasanikbacteria bacterium GW2011_GWA2_42_32</name>
    <dbReference type="NCBI Taxonomy" id="1619039"/>
    <lineage>
        <taxon>Bacteria</taxon>
        <taxon>Candidatus Magasanikiibacteriota</taxon>
    </lineage>
</organism>
<accession>A0A0G1D691</accession>
<protein>
    <recommendedName>
        <fullName evidence="1">Putative zinc ribbon domain-containing protein</fullName>
    </recommendedName>
</protein>
<feature type="domain" description="Putative zinc ribbon" evidence="1">
    <location>
        <begin position="5"/>
        <end position="77"/>
    </location>
</feature>
<gene>
    <name evidence="2" type="ORF">UV20_C0001G0218</name>
</gene>
<name>A0A0G1D691_9BACT</name>
<dbReference type="Pfam" id="PF12674">
    <property type="entry name" value="Zn_ribbon_2"/>
    <property type="match status" value="1"/>
</dbReference>
<dbReference type="AlphaFoldDB" id="A0A0G1D691"/>
<evidence type="ECO:0000259" key="1">
    <source>
        <dbReference type="Pfam" id="PF12674"/>
    </source>
</evidence>
<sequence length="103" mass="11543">MEKHCESCGMPLEKNEDFAGGDENAKFCLYCVNADGSVKSCEDIFEGGVQFFMSQIGGDRQMAEKVTRKNMNTQSYWQGKDCEVLKGETATDEEFAETMKKLS</sequence>
<dbReference type="InterPro" id="IPR025868">
    <property type="entry name" value="Zn_ribbon_dom_put"/>
</dbReference>
<reference evidence="2 3" key="1">
    <citation type="journal article" date="2015" name="Nature">
        <title>rRNA introns, odd ribosomes, and small enigmatic genomes across a large radiation of phyla.</title>
        <authorList>
            <person name="Brown C.T."/>
            <person name="Hug L.A."/>
            <person name="Thomas B.C."/>
            <person name="Sharon I."/>
            <person name="Castelle C.J."/>
            <person name="Singh A."/>
            <person name="Wilkins M.J."/>
            <person name="Williams K.H."/>
            <person name="Banfield J.F."/>
        </authorList>
    </citation>
    <scope>NUCLEOTIDE SEQUENCE [LARGE SCALE GENOMIC DNA]</scope>
</reference>
<comment type="caution">
    <text evidence="2">The sequence shown here is derived from an EMBL/GenBank/DDBJ whole genome shotgun (WGS) entry which is preliminary data.</text>
</comment>
<proteinExistence type="predicted"/>
<dbReference type="Proteomes" id="UP000034837">
    <property type="component" value="Unassembled WGS sequence"/>
</dbReference>